<sequence>MKIKKAQAGAISFVLLAFILLVIVVPAYIVFHGRSAQLYSSSASTLQESLYSSGLEATGDVRLTGVVDSSNTAQIILSNRGLVPKKIEYILVMLGEEQRIIRSTKVNIELNPNTWISNALDLSDLCQQNGCNNIVVLAITSDGEIIKSRIYTQEELTNIYGEQNQTAYLTAIQVFPLQSVTGSTISQQLSSGGLIHNETQVALPTLELVKNGTFSGLGVYKYISKDEPKSNTNRDAYVLKLYYSSVNITLNNIMVGNIFFGYHPSRNDSFNIMVTGDKVSGSIKINNNQLTSWCDLSSKSFRIKILGFKSFFPSYVFSLTLPNGAKANYTYPPDDPSNLLYLSKSGEAKLSLNGTAEAVYVYCATQSNYPSSYEPYILLYRTSNTTSGLSILFTTEDVNYGGVNDINDLRIPSAPNSDVSVSPLVLYFRPRNIIITNQAFNGLLINVKFRYHDNELDYTNYYTALDSEIFSISVVDSDGNTVGGRSFTLRELATTKITSPPLTLPQTASIYVPLPSPQVAGVKEYYLAIKIWDPFLLSKKGNNYVNDLDLTLLIESLVIIPIS</sequence>
<organism evidence="2">
    <name type="scientific">Fervidicoccus fontis</name>
    <dbReference type="NCBI Taxonomy" id="683846"/>
    <lineage>
        <taxon>Archaea</taxon>
        <taxon>Thermoproteota</taxon>
        <taxon>Thermoprotei</taxon>
        <taxon>Fervidicoccales</taxon>
        <taxon>Fervidicoccaceae</taxon>
        <taxon>Fervidicoccus</taxon>
    </lineage>
</organism>
<protein>
    <submittedName>
        <fullName evidence="2">Uncharacterized protein</fullName>
    </submittedName>
</protein>
<evidence type="ECO:0000256" key="1">
    <source>
        <dbReference type="SAM" id="Phobius"/>
    </source>
</evidence>
<dbReference type="AlphaFoldDB" id="A0A7C1E9B1"/>
<feature type="transmembrane region" description="Helical" evidence="1">
    <location>
        <begin position="12"/>
        <end position="31"/>
    </location>
</feature>
<accession>A0A7C1E9B1</accession>
<name>A0A7C1E9B1_9CREN</name>
<keyword evidence="1" id="KW-0812">Transmembrane</keyword>
<comment type="caution">
    <text evidence="2">The sequence shown here is derived from an EMBL/GenBank/DDBJ whole genome shotgun (WGS) entry which is preliminary data.</text>
</comment>
<gene>
    <name evidence="2" type="ORF">ENO04_01665</name>
</gene>
<proteinExistence type="predicted"/>
<evidence type="ECO:0000313" key="2">
    <source>
        <dbReference type="EMBL" id="HDS10321.1"/>
    </source>
</evidence>
<reference evidence="2" key="1">
    <citation type="journal article" date="2020" name="mSystems">
        <title>Genome- and Community-Level Interaction Insights into Carbon Utilization and Element Cycling Functions of Hydrothermarchaeota in Hydrothermal Sediment.</title>
        <authorList>
            <person name="Zhou Z."/>
            <person name="Liu Y."/>
            <person name="Xu W."/>
            <person name="Pan J."/>
            <person name="Luo Z.H."/>
            <person name="Li M."/>
        </authorList>
    </citation>
    <scope>NUCLEOTIDE SEQUENCE [LARGE SCALE GENOMIC DNA]</scope>
    <source>
        <strain evidence="2">SpSt-123</strain>
    </source>
</reference>
<keyword evidence="1" id="KW-1133">Transmembrane helix</keyword>
<dbReference type="EMBL" id="DSDY01000054">
    <property type="protein sequence ID" value="HDS10321.1"/>
    <property type="molecule type" value="Genomic_DNA"/>
</dbReference>
<keyword evidence="1" id="KW-0472">Membrane</keyword>